<proteinExistence type="inferred from homology"/>
<keyword evidence="6" id="KW-1133">Transmembrane helix</keyword>
<protein>
    <submittedName>
        <fullName evidence="11">Uncharacterized protein</fullName>
    </submittedName>
</protein>
<dbReference type="PANTHER" id="PTHR24287:SF5">
    <property type="entry name" value="P450, PUTATIVE (EUROFUNG)-RELATED"/>
    <property type="match status" value="1"/>
</dbReference>
<dbReference type="InterPro" id="IPR047146">
    <property type="entry name" value="Cyt_P450_E_CYP52_fungi"/>
</dbReference>
<dbReference type="Proteomes" id="UP000738349">
    <property type="component" value="Unassembled WGS sequence"/>
</dbReference>
<evidence type="ECO:0000256" key="1">
    <source>
        <dbReference type="ARBA" id="ARBA00001971"/>
    </source>
</evidence>
<evidence type="ECO:0000256" key="4">
    <source>
        <dbReference type="ARBA" id="ARBA00022692"/>
    </source>
</evidence>
<comment type="caution">
    <text evidence="11">The sequence shown here is derived from an EMBL/GenBank/DDBJ whole genome shotgun (WGS) entry which is preliminary data.</text>
</comment>
<evidence type="ECO:0000256" key="2">
    <source>
        <dbReference type="ARBA" id="ARBA00004167"/>
    </source>
</evidence>
<comment type="cofactor">
    <cofactor evidence="1">
        <name>heme</name>
        <dbReference type="ChEBI" id="CHEBI:30413"/>
    </cofactor>
</comment>
<keyword evidence="12" id="KW-1185">Reference proteome</keyword>
<dbReference type="OrthoDB" id="1470350at2759"/>
<name>A0A9P9E972_9HYPO</name>
<evidence type="ECO:0000256" key="6">
    <source>
        <dbReference type="ARBA" id="ARBA00022989"/>
    </source>
</evidence>
<dbReference type="PANTHER" id="PTHR24287">
    <property type="entry name" value="P450, PUTATIVE (EUROFUNG)-RELATED"/>
    <property type="match status" value="1"/>
</dbReference>
<sequence>MSLRLPSPYRLDFLAASIKATLTQQNYTYWRDTFFRNGTLWTTEVRVLNERVIFTADPKNIKTVLVTQFRDFRKGDQFRDA</sequence>
<keyword evidence="9" id="KW-0503">Monooxygenase</keyword>
<organism evidence="11 12">
    <name type="scientific">Dactylonectria macrodidyma</name>
    <dbReference type="NCBI Taxonomy" id="307937"/>
    <lineage>
        <taxon>Eukaryota</taxon>
        <taxon>Fungi</taxon>
        <taxon>Dikarya</taxon>
        <taxon>Ascomycota</taxon>
        <taxon>Pezizomycotina</taxon>
        <taxon>Sordariomycetes</taxon>
        <taxon>Hypocreomycetidae</taxon>
        <taxon>Hypocreales</taxon>
        <taxon>Nectriaceae</taxon>
        <taxon>Dactylonectria</taxon>
    </lineage>
</organism>
<evidence type="ECO:0000256" key="10">
    <source>
        <dbReference type="ARBA" id="ARBA00023136"/>
    </source>
</evidence>
<evidence type="ECO:0000313" key="12">
    <source>
        <dbReference type="Proteomes" id="UP000738349"/>
    </source>
</evidence>
<keyword evidence="10" id="KW-0472">Membrane</keyword>
<evidence type="ECO:0000256" key="5">
    <source>
        <dbReference type="ARBA" id="ARBA00022723"/>
    </source>
</evidence>
<keyword evidence="4" id="KW-0812">Transmembrane</keyword>
<reference evidence="11" key="1">
    <citation type="journal article" date="2021" name="Nat. Commun.">
        <title>Genetic determinants of endophytism in the Arabidopsis root mycobiome.</title>
        <authorList>
            <person name="Mesny F."/>
            <person name="Miyauchi S."/>
            <person name="Thiergart T."/>
            <person name="Pickel B."/>
            <person name="Atanasova L."/>
            <person name="Karlsson M."/>
            <person name="Huettel B."/>
            <person name="Barry K.W."/>
            <person name="Haridas S."/>
            <person name="Chen C."/>
            <person name="Bauer D."/>
            <person name="Andreopoulos W."/>
            <person name="Pangilinan J."/>
            <person name="LaButti K."/>
            <person name="Riley R."/>
            <person name="Lipzen A."/>
            <person name="Clum A."/>
            <person name="Drula E."/>
            <person name="Henrissat B."/>
            <person name="Kohler A."/>
            <person name="Grigoriev I.V."/>
            <person name="Martin F.M."/>
            <person name="Hacquard S."/>
        </authorList>
    </citation>
    <scope>NUCLEOTIDE SEQUENCE</scope>
    <source>
        <strain evidence="11">MPI-CAGE-AT-0147</strain>
    </source>
</reference>
<keyword evidence="7" id="KW-0560">Oxidoreductase</keyword>
<gene>
    <name evidence="11" type="ORF">EDB81DRAFT_888049</name>
</gene>
<evidence type="ECO:0000256" key="9">
    <source>
        <dbReference type="ARBA" id="ARBA00023033"/>
    </source>
</evidence>
<keyword evidence="5" id="KW-0479">Metal-binding</keyword>
<keyword evidence="8" id="KW-0408">Iron</keyword>
<dbReference type="GO" id="GO:0016020">
    <property type="term" value="C:membrane"/>
    <property type="evidence" value="ECO:0007669"/>
    <property type="project" value="UniProtKB-SubCell"/>
</dbReference>
<evidence type="ECO:0000313" key="11">
    <source>
        <dbReference type="EMBL" id="KAH7132929.1"/>
    </source>
</evidence>
<evidence type="ECO:0000256" key="8">
    <source>
        <dbReference type="ARBA" id="ARBA00023004"/>
    </source>
</evidence>
<comment type="similarity">
    <text evidence="3">Belongs to the cytochrome P450 family.</text>
</comment>
<evidence type="ECO:0000256" key="7">
    <source>
        <dbReference type="ARBA" id="ARBA00023002"/>
    </source>
</evidence>
<evidence type="ECO:0000256" key="3">
    <source>
        <dbReference type="ARBA" id="ARBA00010617"/>
    </source>
</evidence>
<dbReference type="EMBL" id="JAGMUV010000016">
    <property type="protein sequence ID" value="KAH7132929.1"/>
    <property type="molecule type" value="Genomic_DNA"/>
</dbReference>
<dbReference type="AlphaFoldDB" id="A0A9P9E972"/>
<dbReference type="GO" id="GO:0004497">
    <property type="term" value="F:monooxygenase activity"/>
    <property type="evidence" value="ECO:0007669"/>
    <property type="project" value="UniProtKB-KW"/>
</dbReference>
<accession>A0A9P9E972</accession>
<dbReference type="GO" id="GO:0046872">
    <property type="term" value="F:metal ion binding"/>
    <property type="evidence" value="ECO:0007669"/>
    <property type="project" value="UniProtKB-KW"/>
</dbReference>
<comment type="subcellular location">
    <subcellularLocation>
        <location evidence="2">Membrane</location>
        <topology evidence="2">Single-pass membrane protein</topology>
    </subcellularLocation>
</comment>